<dbReference type="EMBL" id="JBHSMZ010000026">
    <property type="protein sequence ID" value="MFC5552045.1"/>
    <property type="molecule type" value="Genomic_DNA"/>
</dbReference>
<name>A0ABW0S7A6_9BURK</name>
<evidence type="ECO:0000313" key="1">
    <source>
        <dbReference type="EMBL" id="MFC5552045.1"/>
    </source>
</evidence>
<dbReference type="Proteomes" id="UP001596086">
    <property type="component" value="Unassembled WGS sequence"/>
</dbReference>
<dbReference type="InterPro" id="IPR043129">
    <property type="entry name" value="ATPase_NBD"/>
</dbReference>
<dbReference type="Gene3D" id="3.30.1490.300">
    <property type="match status" value="1"/>
</dbReference>
<dbReference type="RefSeq" id="WP_379777120.1">
    <property type="nucleotide sequence ID" value="NZ_JBHSMZ010000026.1"/>
</dbReference>
<dbReference type="PANTHER" id="PTHR32432">
    <property type="entry name" value="CELL DIVISION PROTEIN FTSA-RELATED"/>
    <property type="match status" value="1"/>
</dbReference>
<gene>
    <name evidence="1" type="primary">pilM</name>
    <name evidence="1" type="ORF">ACFPO9_26310</name>
</gene>
<dbReference type="InterPro" id="IPR050696">
    <property type="entry name" value="FtsA/MreB"/>
</dbReference>
<dbReference type="SUPFAM" id="SSF53067">
    <property type="entry name" value="Actin-like ATPase domain"/>
    <property type="match status" value="2"/>
</dbReference>
<protein>
    <submittedName>
        <fullName evidence="1">Pilus assembly protein PilM</fullName>
    </submittedName>
</protein>
<keyword evidence="2" id="KW-1185">Reference proteome</keyword>
<evidence type="ECO:0000313" key="2">
    <source>
        <dbReference type="Proteomes" id="UP001596086"/>
    </source>
</evidence>
<proteinExistence type="predicted"/>
<dbReference type="InterPro" id="IPR005883">
    <property type="entry name" value="PilM"/>
</dbReference>
<reference evidence="2" key="1">
    <citation type="journal article" date="2019" name="Int. J. Syst. Evol. Microbiol.">
        <title>The Global Catalogue of Microorganisms (GCM) 10K type strain sequencing project: providing services to taxonomists for standard genome sequencing and annotation.</title>
        <authorList>
            <consortium name="The Broad Institute Genomics Platform"/>
            <consortium name="The Broad Institute Genome Sequencing Center for Infectious Disease"/>
            <person name="Wu L."/>
            <person name="Ma J."/>
        </authorList>
    </citation>
    <scope>NUCLEOTIDE SEQUENCE [LARGE SCALE GENOMIC DNA]</scope>
    <source>
        <strain evidence="2">CGMCC 4.5798</strain>
    </source>
</reference>
<accession>A0ABW0S7A6</accession>
<dbReference type="PANTHER" id="PTHR32432:SF3">
    <property type="entry name" value="ETHANOLAMINE UTILIZATION PROTEIN EUTJ"/>
    <property type="match status" value="1"/>
</dbReference>
<sequence length="374" mass="39972">MMASLRTLFGKAASSKSGAPIGVDFAAQRLNMLQIEDDGAQANAAPLVRAAVSVPYPLERAQLLADPRALKSLVREALAGGDFAGRRVVAALPPSEVRILPLTVHVAAGQNEQQAVARVVRDQLGAAALESVVDYYQVRSADASSSERQVLAAVASNAHVHAYLDALRGAGLEPVALDIGPAAIARLLAAMQEDYEQSVLLVNFGASKSFLTVIWGRRLMLDREVDFGETQLVDKLARALGLSPEVALTLLHEHGVGSAERVPQPGAGPQTDIGRTIREILYQEFAALAEELVRTQVYVASRTRGSALSRVYLNGSVARYPHIRPRMEELVRLPVEILDPFRAFRAAPAFTPTFTVAQGIALAAGLALRGRSHG</sequence>
<comment type="caution">
    <text evidence="1">The sequence shown here is derived from an EMBL/GenBank/DDBJ whole genome shotgun (WGS) entry which is preliminary data.</text>
</comment>
<organism evidence="1 2">
    <name type="scientific">Massilia aerilata</name>
    <dbReference type="NCBI Taxonomy" id="453817"/>
    <lineage>
        <taxon>Bacteria</taxon>
        <taxon>Pseudomonadati</taxon>
        <taxon>Pseudomonadota</taxon>
        <taxon>Betaproteobacteria</taxon>
        <taxon>Burkholderiales</taxon>
        <taxon>Oxalobacteraceae</taxon>
        <taxon>Telluria group</taxon>
        <taxon>Massilia</taxon>
    </lineage>
</organism>
<dbReference type="Gene3D" id="3.30.420.40">
    <property type="match status" value="2"/>
</dbReference>
<dbReference type="Pfam" id="PF11104">
    <property type="entry name" value="PilM_2"/>
    <property type="match status" value="1"/>
</dbReference>
<dbReference type="CDD" id="cd24049">
    <property type="entry name" value="ASKHA_NBD_PilM"/>
    <property type="match status" value="1"/>
</dbReference>